<sequence length="122" mass="13436">MAVFVGMSTCIKAAGTVLSGPDRLLPIFLRLFPMLPFWLSRENSHLAFTTSALSIHMRARRRRRLRHGGSAFFALTAAAAAEAITLNSRRPLLVVGVQFDLPRRSHSGLSLEARSRSAWSAC</sequence>
<reference evidence="2" key="1">
    <citation type="journal article" date="2019" name="Int. J. Syst. Evol. Microbiol.">
        <title>The Global Catalogue of Microorganisms (GCM) 10K type strain sequencing project: providing services to taxonomists for standard genome sequencing and annotation.</title>
        <authorList>
            <consortium name="The Broad Institute Genomics Platform"/>
            <consortium name="The Broad Institute Genome Sequencing Center for Infectious Disease"/>
            <person name="Wu L."/>
            <person name="Ma J."/>
        </authorList>
    </citation>
    <scope>NUCLEOTIDE SEQUENCE [LARGE SCALE GENOMIC DNA]</scope>
    <source>
        <strain evidence="2">CGMCC 1.16226</strain>
    </source>
</reference>
<proteinExistence type="predicted"/>
<dbReference type="Proteomes" id="UP001597349">
    <property type="component" value="Unassembled WGS sequence"/>
</dbReference>
<gene>
    <name evidence="1" type="ORF">ACFSQT_32995</name>
</gene>
<dbReference type="EMBL" id="JBHUGY010000064">
    <property type="protein sequence ID" value="MFD2057730.1"/>
    <property type="molecule type" value="Genomic_DNA"/>
</dbReference>
<protein>
    <submittedName>
        <fullName evidence="1">Uncharacterized protein</fullName>
    </submittedName>
</protein>
<keyword evidence="2" id="KW-1185">Reference proteome</keyword>
<organism evidence="1 2">
    <name type="scientific">Mesorhizobium calcicola</name>
    <dbReference type="NCBI Taxonomy" id="1300310"/>
    <lineage>
        <taxon>Bacteria</taxon>
        <taxon>Pseudomonadati</taxon>
        <taxon>Pseudomonadota</taxon>
        <taxon>Alphaproteobacteria</taxon>
        <taxon>Hyphomicrobiales</taxon>
        <taxon>Phyllobacteriaceae</taxon>
        <taxon>Mesorhizobium</taxon>
    </lineage>
</organism>
<dbReference type="RefSeq" id="WP_379025947.1">
    <property type="nucleotide sequence ID" value="NZ_JBHUGY010000064.1"/>
</dbReference>
<name>A0ABW4WMT9_9HYPH</name>
<comment type="caution">
    <text evidence="1">The sequence shown here is derived from an EMBL/GenBank/DDBJ whole genome shotgun (WGS) entry which is preliminary data.</text>
</comment>
<evidence type="ECO:0000313" key="2">
    <source>
        <dbReference type="Proteomes" id="UP001597349"/>
    </source>
</evidence>
<accession>A0ABW4WMT9</accession>
<evidence type="ECO:0000313" key="1">
    <source>
        <dbReference type="EMBL" id="MFD2057730.1"/>
    </source>
</evidence>